<reference evidence="4 5" key="1">
    <citation type="submission" date="2019-02" db="EMBL/GenBank/DDBJ databases">
        <title>Deep-cultivation of Planctomycetes and their phenomic and genomic characterization uncovers novel biology.</title>
        <authorList>
            <person name="Wiegand S."/>
            <person name="Jogler M."/>
            <person name="Boedeker C."/>
            <person name="Pinto D."/>
            <person name="Vollmers J."/>
            <person name="Rivas-Marin E."/>
            <person name="Kohn T."/>
            <person name="Peeters S.H."/>
            <person name="Heuer A."/>
            <person name="Rast P."/>
            <person name="Oberbeckmann S."/>
            <person name="Bunk B."/>
            <person name="Jeske O."/>
            <person name="Meyerdierks A."/>
            <person name="Storesund J.E."/>
            <person name="Kallscheuer N."/>
            <person name="Luecker S."/>
            <person name="Lage O.M."/>
            <person name="Pohl T."/>
            <person name="Merkel B.J."/>
            <person name="Hornburger P."/>
            <person name="Mueller R.-W."/>
            <person name="Bruemmer F."/>
            <person name="Labrenz M."/>
            <person name="Spormann A.M."/>
            <person name="Op den Camp H."/>
            <person name="Overmann J."/>
            <person name="Amann R."/>
            <person name="Jetten M.S.M."/>
            <person name="Mascher T."/>
            <person name="Medema M.H."/>
            <person name="Devos D.P."/>
            <person name="Kaster A.-K."/>
            <person name="Ovreas L."/>
            <person name="Rohde M."/>
            <person name="Galperin M.Y."/>
            <person name="Jogler C."/>
        </authorList>
    </citation>
    <scope>NUCLEOTIDE SEQUENCE [LARGE SCALE GENOMIC DNA]</scope>
    <source>
        <strain evidence="4 5">KS4</strain>
    </source>
</reference>
<evidence type="ECO:0000259" key="3">
    <source>
        <dbReference type="Pfam" id="PF20434"/>
    </source>
</evidence>
<gene>
    <name evidence="4" type="primary">nlhH_1</name>
    <name evidence="4" type="ORF">KS4_05650</name>
</gene>
<dbReference type="InterPro" id="IPR049492">
    <property type="entry name" value="BD-FAE-like_dom"/>
</dbReference>
<feature type="compositionally biased region" description="Low complexity" evidence="2">
    <location>
        <begin position="310"/>
        <end position="322"/>
    </location>
</feature>
<dbReference type="AlphaFoldDB" id="A0A517YQM7"/>
<dbReference type="PANTHER" id="PTHR48081">
    <property type="entry name" value="AB HYDROLASE SUPERFAMILY PROTEIN C4A8.06C"/>
    <property type="match status" value="1"/>
</dbReference>
<organism evidence="4 5">
    <name type="scientific">Poriferisphaera corsica</name>
    <dbReference type="NCBI Taxonomy" id="2528020"/>
    <lineage>
        <taxon>Bacteria</taxon>
        <taxon>Pseudomonadati</taxon>
        <taxon>Planctomycetota</taxon>
        <taxon>Phycisphaerae</taxon>
        <taxon>Phycisphaerales</taxon>
        <taxon>Phycisphaeraceae</taxon>
        <taxon>Poriferisphaera</taxon>
    </lineage>
</organism>
<protein>
    <submittedName>
        <fullName evidence="4">Carboxylesterase NlhH</fullName>
        <ecNumber evidence="4">3.1.1.1</ecNumber>
    </submittedName>
</protein>
<evidence type="ECO:0000313" key="4">
    <source>
        <dbReference type="EMBL" id="QDU32533.1"/>
    </source>
</evidence>
<proteinExistence type="predicted"/>
<feature type="region of interest" description="Disordered" evidence="2">
    <location>
        <begin position="308"/>
        <end position="382"/>
    </location>
</feature>
<sequence>METTPPHRLPWILACLIACIFVTPVHAQEEVAMWAQWRERMEKHIAQRSGIIAWDIPYHLPTPDRQPNLKQSLDVYSTNSPQLQPVMMYVHGGGWKRGDKRAVGAKANYYLEQGWVFVSVNYRLHPEGMYPKNAQDVADAVAWVYESIEAYGGDPNQIYLMGHSAGAHLASLVGTDHSLLEKHQIAPKTIKGVISLDTAVLNLPRLIDQDGGILYQKIFGDNPATWEEISPITYVYAEKEYPPFLLVVAGNDANRLDQAEFFGASLQQTGSEVFILDADDKTHASVNREIGTADDYVTQQITAFILQTKQSQPPSQPQSQQPEQTDNQSPALPATHPETENSAPSNEAESEVVEVIDQSNELPVEPSAESTPANDHQPAQSE</sequence>
<dbReference type="PANTHER" id="PTHR48081:SF33">
    <property type="entry name" value="KYNURENINE FORMAMIDASE"/>
    <property type="match status" value="1"/>
</dbReference>
<feature type="domain" description="BD-FAE-like" evidence="3">
    <location>
        <begin position="73"/>
        <end position="252"/>
    </location>
</feature>
<dbReference type="EMBL" id="CP036425">
    <property type="protein sequence ID" value="QDU32533.1"/>
    <property type="molecule type" value="Genomic_DNA"/>
</dbReference>
<keyword evidence="5" id="KW-1185">Reference proteome</keyword>
<dbReference type="InterPro" id="IPR050300">
    <property type="entry name" value="GDXG_lipolytic_enzyme"/>
</dbReference>
<evidence type="ECO:0000256" key="2">
    <source>
        <dbReference type="SAM" id="MobiDB-lite"/>
    </source>
</evidence>
<feature type="compositionally biased region" description="Polar residues" evidence="2">
    <location>
        <begin position="368"/>
        <end position="382"/>
    </location>
</feature>
<evidence type="ECO:0000313" key="5">
    <source>
        <dbReference type="Proteomes" id="UP000317369"/>
    </source>
</evidence>
<dbReference type="RefSeq" id="WP_145074261.1">
    <property type="nucleotide sequence ID" value="NZ_CP036425.1"/>
</dbReference>
<keyword evidence="1 4" id="KW-0378">Hydrolase</keyword>
<dbReference type="Pfam" id="PF20434">
    <property type="entry name" value="BD-FAE"/>
    <property type="match status" value="1"/>
</dbReference>
<dbReference type="OrthoDB" id="265201at2"/>
<dbReference type="KEGG" id="pcor:KS4_05650"/>
<dbReference type="EC" id="3.1.1.1" evidence="4"/>
<accession>A0A517YQM7</accession>
<dbReference type="InterPro" id="IPR029058">
    <property type="entry name" value="AB_hydrolase_fold"/>
</dbReference>
<dbReference type="Gene3D" id="3.40.50.1820">
    <property type="entry name" value="alpha/beta hydrolase"/>
    <property type="match status" value="1"/>
</dbReference>
<dbReference type="GO" id="GO:0106435">
    <property type="term" value="F:carboxylesterase activity"/>
    <property type="evidence" value="ECO:0007669"/>
    <property type="project" value="UniProtKB-EC"/>
</dbReference>
<dbReference type="Proteomes" id="UP000317369">
    <property type="component" value="Chromosome"/>
</dbReference>
<name>A0A517YQM7_9BACT</name>
<evidence type="ECO:0000256" key="1">
    <source>
        <dbReference type="ARBA" id="ARBA00022801"/>
    </source>
</evidence>
<dbReference type="SUPFAM" id="SSF53474">
    <property type="entry name" value="alpha/beta-Hydrolases"/>
    <property type="match status" value="1"/>
</dbReference>